<dbReference type="GO" id="GO:0005829">
    <property type="term" value="C:cytosol"/>
    <property type="evidence" value="ECO:0007669"/>
    <property type="project" value="TreeGrafter"/>
</dbReference>
<evidence type="ECO:0000256" key="4">
    <source>
        <dbReference type="ARBA" id="ARBA00022705"/>
    </source>
</evidence>
<dbReference type="GO" id="GO:0006260">
    <property type="term" value="P:DNA replication"/>
    <property type="evidence" value="ECO:0007669"/>
    <property type="project" value="UniProtKB-KW"/>
</dbReference>
<dbReference type="InterPro" id="IPR001126">
    <property type="entry name" value="UmuC"/>
</dbReference>
<protein>
    <submittedName>
        <fullName evidence="7">DNA directed DNA polymerase</fullName>
    </submittedName>
</protein>
<dbReference type="STRING" id="71451.RV07_GL002873"/>
<keyword evidence="5" id="KW-0239">DNA-directed DNA polymerase</keyword>
<dbReference type="Gene3D" id="3.30.1490.100">
    <property type="entry name" value="DNA polymerase, Y-family, little finger domain"/>
    <property type="match status" value="1"/>
</dbReference>
<keyword evidence="10" id="KW-1185">Reference proteome</keyword>
<evidence type="ECO:0000313" key="10">
    <source>
        <dbReference type="Proteomes" id="UP000014148"/>
    </source>
</evidence>
<dbReference type="GO" id="GO:0003887">
    <property type="term" value="F:DNA-directed DNA polymerase activity"/>
    <property type="evidence" value="ECO:0007669"/>
    <property type="project" value="UniProtKB-KW"/>
</dbReference>
<dbReference type="InterPro" id="IPR017961">
    <property type="entry name" value="DNA_pol_Y-fam_little_finger"/>
</dbReference>
<dbReference type="PATRIC" id="fig|1158601.3.peg.21"/>
<dbReference type="GO" id="GO:0009432">
    <property type="term" value="P:SOS response"/>
    <property type="evidence" value="ECO:0007669"/>
    <property type="project" value="TreeGrafter"/>
</dbReference>
<comment type="caution">
    <text evidence="7">The sequence shown here is derived from an EMBL/GenBank/DDBJ whole genome shotgun (WGS) entry which is preliminary data.</text>
</comment>
<dbReference type="PANTHER" id="PTHR11076">
    <property type="entry name" value="DNA REPAIR POLYMERASE UMUC / TRANSFERASE FAMILY MEMBER"/>
    <property type="match status" value="1"/>
</dbReference>
<gene>
    <name evidence="8" type="ORF">I585_04560</name>
    <name evidence="7" type="ORF">UAI_00022</name>
</gene>
<dbReference type="InterPro" id="IPR043128">
    <property type="entry name" value="Rev_trsase/Diguanyl_cyclase"/>
</dbReference>
<keyword evidence="3" id="KW-0548">Nucleotidyltransferase</keyword>
<dbReference type="GO" id="GO:0042276">
    <property type="term" value="P:error-prone translesion synthesis"/>
    <property type="evidence" value="ECO:0007669"/>
    <property type="project" value="TreeGrafter"/>
</dbReference>
<organism evidence="7 9">
    <name type="scientific">Enterococcus malodoratus ATCC 43197</name>
    <dbReference type="NCBI Taxonomy" id="1158601"/>
    <lineage>
        <taxon>Bacteria</taxon>
        <taxon>Bacillati</taxon>
        <taxon>Bacillota</taxon>
        <taxon>Bacilli</taxon>
        <taxon>Lactobacillales</taxon>
        <taxon>Enterococcaceae</taxon>
        <taxon>Enterococcus</taxon>
    </lineage>
</organism>
<dbReference type="RefSeq" id="WP_010738934.1">
    <property type="nucleotide sequence ID" value="NZ_KB946245.1"/>
</dbReference>
<dbReference type="SUPFAM" id="SSF56672">
    <property type="entry name" value="DNA/RNA polymerases"/>
    <property type="match status" value="1"/>
</dbReference>
<sequence>MVMNWDDNPKFIYEREPSRDILCIDCKRFYSSVECVERGLNPLTTKLVVMSYPSDDPSERGSGLILASSPAAKRAYGISNVSRARDLPFPYPDDLVIAPPLMRVYMQKNMEINNIYRKYADEKNHAVFSVDESFLDVTDSLKLYGCETADQLARLIQIDVFQQTGIYTTVGIGDNPWLAKAALDLYSKHNRNMRAEIRYEDVPAKLWNVQDLTEFCGIAKRTNKRLVRMGIKTGYDLAHADYWRLKTQLGVVGTELYAKAWGIDRSFLGQKYTSKSKSIGNSQVLNKDYTRRDEVETVIKEMADQVGTRLRRSGAKTECVSLFVGYSMGYIDYKNPDKHGFHQQMRIPLTNSSKEIAETLLIIFDKNYRRQDIRNIGVNCSRLTFTNSLQLNLFAEPEEQINDHKVDYVVDTIRKKYGFKAIVHGTSLMPGSRAISRSSLIGGHAGGQGGIESEPHGKAN</sequence>
<evidence type="ECO:0000256" key="3">
    <source>
        <dbReference type="ARBA" id="ARBA00022695"/>
    </source>
</evidence>
<evidence type="ECO:0000313" key="8">
    <source>
        <dbReference type="EMBL" id="EOT63206.1"/>
    </source>
</evidence>
<evidence type="ECO:0000313" key="7">
    <source>
        <dbReference type="EMBL" id="EOH82904.1"/>
    </source>
</evidence>
<dbReference type="Proteomes" id="UP000013783">
    <property type="component" value="Unassembled WGS sequence"/>
</dbReference>
<evidence type="ECO:0000313" key="9">
    <source>
        <dbReference type="Proteomes" id="UP000013783"/>
    </source>
</evidence>
<evidence type="ECO:0000256" key="1">
    <source>
        <dbReference type="ARBA" id="ARBA00010945"/>
    </source>
</evidence>
<dbReference type="GO" id="GO:0006281">
    <property type="term" value="P:DNA repair"/>
    <property type="evidence" value="ECO:0007669"/>
    <property type="project" value="InterPro"/>
</dbReference>
<dbReference type="Gene3D" id="3.30.70.270">
    <property type="match status" value="1"/>
</dbReference>
<dbReference type="GO" id="GO:0003684">
    <property type="term" value="F:damaged DNA binding"/>
    <property type="evidence" value="ECO:0007669"/>
    <property type="project" value="InterPro"/>
</dbReference>
<evidence type="ECO:0000256" key="5">
    <source>
        <dbReference type="ARBA" id="ARBA00022932"/>
    </source>
</evidence>
<dbReference type="Pfam" id="PF00817">
    <property type="entry name" value="IMS"/>
    <property type="match status" value="1"/>
</dbReference>
<dbReference type="InterPro" id="IPR036775">
    <property type="entry name" value="DNA_pol_Y-fam_lit_finger_sf"/>
</dbReference>
<dbReference type="EMBL" id="AJAK01000001">
    <property type="protein sequence ID" value="EOH82904.1"/>
    <property type="molecule type" value="Genomic_DNA"/>
</dbReference>
<proteinExistence type="inferred from homology"/>
<reference evidence="7 9" key="1">
    <citation type="submission" date="2013-02" db="EMBL/GenBank/DDBJ databases">
        <title>The Genome Sequence of Enterococcus malodoratus ATCC_43197.</title>
        <authorList>
            <consortium name="The Broad Institute Genome Sequencing Platform"/>
            <consortium name="The Broad Institute Genome Sequencing Center for Infectious Disease"/>
            <person name="Earl A.M."/>
            <person name="Gilmore M.S."/>
            <person name="Lebreton F."/>
            <person name="Walker B."/>
            <person name="Young S.K."/>
            <person name="Zeng Q."/>
            <person name="Gargeya S."/>
            <person name="Fitzgerald M."/>
            <person name="Haas B."/>
            <person name="Abouelleil A."/>
            <person name="Alvarado L."/>
            <person name="Arachchi H.M."/>
            <person name="Berlin A.M."/>
            <person name="Chapman S.B."/>
            <person name="Dewar J."/>
            <person name="Goldberg J."/>
            <person name="Griggs A."/>
            <person name="Gujja S."/>
            <person name="Hansen M."/>
            <person name="Howarth C."/>
            <person name="Imamovic A."/>
            <person name="Larimer J."/>
            <person name="McCowan C."/>
            <person name="Murphy C."/>
            <person name="Neiman D."/>
            <person name="Pearson M."/>
            <person name="Priest M."/>
            <person name="Roberts A."/>
            <person name="Saif S."/>
            <person name="Shea T."/>
            <person name="Sisk P."/>
            <person name="Sykes S."/>
            <person name="Wortman J."/>
            <person name="Nusbaum C."/>
            <person name="Birren B."/>
        </authorList>
    </citation>
    <scope>NUCLEOTIDE SEQUENCE [LARGE SCALE GENOMIC DNA]</scope>
    <source>
        <strain evidence="7 9">ATCC 43197</strain>
    </source>
</reference>
<evidence type="ECO:0000256" key="2">
    <source>
        <dbReference type="ARBA" id="ARBA00022457"/>
    </source>
</evidence>
<reference evidence="8 10" key="2">
    <citation type="submission" date="2013-03" db="EMBL/GenBank/DDBJ databases">
        <title>The Genome Sequence of Enterococcus malodoratus ATCC_43197 (PacBio/Illumina hybrid assembly).</title>
        <authorList>
            <consortium name="The Broad Institute Genomics Platform"/>
            <consortium name="The Broad Institute Genome Sequencing Center for Infectious Disease"/>
            <person name="Earl A."/>
            <person name="Russ C."/>
            <person name="Gilmore M."/>
            <person name="Surin D."/>
            <person name="Walker B."/>
            <person name="Young S."/>
            <person name="Zeng Q."/>
            <person name="Gargeya S."/>
            <person name="Fitzgerald M."/>
            <person name="Haas B."/>
            <person name="Abouelleil A."/>
            <person name="Allen A.W."/>
            <person name="Alvarado L."/>
            <person name="Arachchi H.M."/>
            <person name="Berlin A.M."/>
            <person name="Chapman S.B."/>
            <person name="Gainer-Dewar J."/>
            <person name="Goldberg J."/>
            <person name="Griggs A."/>
            <person name="Gujja S."/>
            <person name="Hansen M."/>
            <person name="Howarth C."/>
            <person name="Imamovic A."/>
            <person name="Ireland A."/>
            <person name="Larimer J."/>
            <person name="McCowan C."/>
            <person name="Murphy C."/>
            <person name="Pearson M."/>
            <person name="Poon T.W."/>
            <person name="Priest M."/>
            <person name="Roberts A."/>
            <person name="Saif S."/>
            <person name="Shea T."/>
            <person name="Sisk P."/>
            <person name="Sykes S."/>
            <person name="Wortman J."/>
            <person name="Nusbaum C."/>
            <person name="Birren B."/>
        </authorList>
    </citation>
    <scope>NUCLEOTIDE SEQUENCE [LARGE SCALE GENOMIC DNA]</scope>
    <source>
        <strain evidence="8 10">ATCC 43197</strain>
    </source>
</reference>
<keyword evidence="4" id="KW-0235">DNA replication</keyword>
<accession>R2S458</accession>
<dbReference type="EMBL" id="ASWA01000006">
    <property type="protein sequence ID" value="EOT63206.1"/>
    <property type="molecule type" value="Genomic_DNA"/>
</dbReference>
<comment type="similarity">
    <text evidence="1">Belongs to the DNA polymerase type-Y family.</text>
</comment>
<dbReference type="CDD" id="cd01700">
    <property type="entry name" value="PolY_Pol_V_umuC"/>
    <property type="match status" value="1"/>
</dbReference>
<keyword evidence="5" id="KW-0808">Transferase</keyword>
<feature type="domain" description="UmuC" evidence="6">
    <location>
        <begin position="21"/>
        <end position="219"/>
    </location>
</feature>
<dbReference type="PANTHER" id="PTHR11076:SF35">
    <property type="entry name" value="DNA REPAIR PROTEIN HOMOLOG YOBH"/>
    <property type="match status" value="1"/>
</dbReference>
<dbReference type="Gene3D" id="3.40.1170.60">
    <property type="match status" value="1"/>
</dbReference>
<keyword evidence="2" id="KW-0515">Mutator protein</keyword>
<dbReference type="AlphaFoldDB" id="R2S458"/>
<dbReference type="Proteomes" id="UP000014148">
    <property type="component" value="Unassembled WGS sequence"/>
</dbReference>
<dbReference type="PROSITE" id="PS50173">
    <property type="entry name" value="UMUC"/>
    <property type="match status" value="1"/>
</dbReference>
<dbReference type="eggNOG" id="COG0389">
    <property type="taxonomic scope" value="Bacteria"/>
</dbReference>
<dbReference type="SUPFAM" id="SSF100879">
    <property type="entry name" value="Lesion bypass DNA polymerase (Y-family), little finger domain"/>
    <property type="match status" value="1"/>
</dbReference>
<dbReference type="InterPro" id="IPR050116">
    <property type="entry name" value="DNA_polymerase-Y"/>
</dbReference>
<name>R2S458_9ENTE</name>
<evidence type="ECO:0000259" key="6">
    <source>
        <dbReference type="PROSITE" id="PS50173"/>
    </source>
</evidence>
<dbReference type="InterPro" id="IPR043502">
    <property type="entry name" value="DNA/RNA_pol_sf"/>
</dbReference>
<dbReference type="Pfam" id="PF11799">
    <property type="entry name" value="IMS_C"/>
    <property type="match status" value="1"/>
</dbReference>
<dbReference type="Gene3D" id="1.10.150.20">
    <property type="entry name" value="5' to 3' exonuclease, C-terminal subdomain"/>
    <property type="match status" value="1"/>
</dbReference>